<dbReference type="Proteomes" id="UP000199451">
    <property type="component" value="Unassembled WGS sequence"/>
</dbReference>
<name>A0A1G9P518_9EURY</name>
<keyword evidence="2" id="KW-0812">Transmembrane</keyword>
<evidence type="ECO:0000256" key="2">
    <source>
        <dbReference type="SAM" id="Phobius"/>
    </source>
</evidence>
<feature type="transmembrane region" description="Helical" evidence="2">
    <location>
        <begin position="215"/>
        <end position="234"/>
    </location>
</feature>
<feature type="domain" description="DUF7345" evidence="3">
    <location>
        <begin position="41"/>
        <end position="163"/>
    </location>
</feature>
<dbReference type="STRING" id="660521.SAMN04487949_0222"/>
<dbReference type="InterPro" id="IPR026371">
    <property type="entry name" value="PGF_CTERM"/>
</dbReference>
<dbReference type="RefSeq" id="WP_089693230.1">
    <property type="nucleotide sequence ID" value="NZ_FNHL01000001.1"/>
</dbReference>
<dbReference type="GO" id="GO:0005886">
    <property type="term" value="C:plasma membrane"/>
    <property type="evidence" value="ECO:0007669"/>
    <property type="project" value="UniProtKB-SubCell"/>
</dbReference>
<evidence type="ECO:0000256" key="1">
    <source>
        <dbReference type="ARBA" id="ARBA00022729"/>
    </source>
</evidence>
<dbReference type="AlphaFoldDB" id="A0A1G9P518"/>
<reference evidence="5" key="1">
    <citation type="submission" date="2016-10" db="EMBL/GenBank/DDBJ databases">
        <authorList>
            <person name="Varghese N."/>
            <person name="Submissions S."/>
        </authorList>
    </citation>
    <scope>NUCLEOTIDE SEQUENCE [LARGE SCALE GENOMIC DNA]</scope>
    <source>
        <strain evidence="5">CGMCC 1.10119</strain>
    </source>
</reference>
<dbReference type="EMBL" id="FNHL01000001">
    <property type="protein sequence ID" value="SDL93285.1"/>
    <property type="molecule type" value="Genomic_DNA"/>
</dbReference>
<accession>A0A1G9P518</accession>
<evidence type="ECO:0000259" key="3">
    <source>
        <dbReference type="Pfam" id="PF24036"/>
    </source>
</evidence>
<dbReference type="NCBIfam" id="TIGR04126">
    <property type="entry name" value="PGF_CTERM"/>
    <property type="match status" value="1"/>
</dbReference>
<sequence>MPYLRRSAALVAAVLLVTGGLAGPVAAQSSATDTGDASLVVDLRTDGSATVTLVRGFDLTTDAERTAFERVRANESAQATMQARFADRMGSVARTLAAETGRETGVRDAGTTVTVEGDTGIVALSVDWDGLAVVDGDRLVLAEPFADGFAFDGAVSVRAPDGYGLVESTPVPAEESDEVATWPGDGLDGYRAVFAPDGTDRAGTADATTSTTSPGFGVLAGVVALLGLLALASARRR</sequence>
<organism evidence="4 5">
    <name type="scientific">Halogranum gelatinilyticum</name>
    <dbReference type="NCBI Taxonomy" id="660521"/>
    <lineage>
        <taxon>Archaea</taxon>
        <taxon>Methanobacteriati</taxon>
        <taxon>Methanobacteriota</taxon>
        <taxon>Stenosarchaea group</taxon>
        <taxon>Halobacteria</taxon>
        <taxon>Halobacteriales</taxon>
        <taxon>Haloferacaceae</taxon>
    </lineage>
</organism>
<evidence type="ECO:0000313" key="5">
    <source>
        <dbReference type="Proteomes" id="UP000199451"/>
    </source>
</evidence>
<evidence type="ECO:0000313" key="4">
    <source>
        <dbReference type="EMBL" id="SDL93285.1"/>
    </source>
</evidence>
<dbReference type="InterPro" id="IPR055769">
    <property type="entry name" value="DUF7345"/>
</dbReference>
<protein>
    <submittedName>
        <fullName evidence="4">PGF-CTERM protein</fullName>
    </submittedName>
</protein>
<keyword evidence="2" id="KW-1133">Transmembrane helix</keyword>
<dbReference type="Pfam" id="PF24036">
    <property type="entry name" value="DUF7345"/>
    <property type="match status" value="1"/>
</dbReference>
<keyword evidence="1" id="KW-0732">Signal</keyword>
<gene>
    <name evidence="4" type="ORF">SAMN04487949_0222</name>
</gene>
<proteinExistence type="predicted"/>
<dbReference type="GO" id="GO:0030115">
    <property type="term" value="C:S-layer"/>
    <property type="evidence" value="ECO:0007669"/>
    <property type="project" value="UniProtKB-SubCell"/>
</dbReference>
<keyword evidence="5" id="KW-1185">Reference proteome</keyword>
<dbReference type="OrthoDB" id="240095at2157"/>
<keyword evidence="2" id="KW-0472">Membrane</keyword>